<organism evidence="5 6">
    <name type="scientific">Rhodoferax lacus</name>
    <dbReference type="NCBI Taxonomy" id="2184758"/>
    <lineage>
        <taxon>Bacteria</taxon>
        <taxon>Pseudomonadati</taxon>
        <taxon>Pseudomonadota</taxon>
        <taxon>Betaproteobacteria</taxon>
        <taxon>Burkholderiales</taxon>
        <taxon>Comamonadaceae</taxon>
        <taxon>Rhodoferax</taxon>
    </lineage>
</organism>
<dbReference type="PROSITE" id="PS50883">
    <property type="entry name" value="EAL"/>
    <property type="match status" value="1"/>
</dbReference>
<feature type="domain" description="PAC" evidence="2">
    <location>
        <begin position="81"/>
        <end position="134"/>
    </location>
</feature>
<feature type="domain" description="EAL" evidence="3">
    <location>
        <begin position="431"/>
        <end position="685"/>
    </location>
</feature>
<dbReference type="InterPro" id="IPR052155">
    <property type="entry name" value="Biofilm_reg_signaling"/>
</dbReference>
<dbReference type="NCBIfam" id="TIGR00254">
    <property type="entry name" value="GGDEF"/>
    <property type="match status" value="1"/>
</dbReference>
<dbReference type="OrthoDB" id="9813903at2"/>
<dbReference type="Pfam" id="PF13426">
    <property type="entry name" value="PAS_9"/>
    <property type="match status" value="1"/>
</dbReference>
<dbReference type="AlphaFoldDB" id="A0A3E1RBR2"/>
<dbReference type="SMART" id="SM00052">
    <property type="entry name" value="EAL"/>
    <property type="match status" value="1"/>
</dbReference>
<dbReference type="PANTHER" id="PTHR44757">
    <property type="entry name" value="DIGUANYLATE CYCLASE DGCP"/>
    <property type="match status" value="1"/>
</dbReference>
<dbReference type="InterPro" id="IPR000700">
    <property type="entry name" value="PAS-assoc_C"/>
</dbReference>
<dbReference type="Gene3D" id="3.20.20.450">
    <property type="entry name" value="EAL domain"/>
    <property type="match status" value="1"/>
</dbReference>
<dbReference type="InterPro" id="IPR001633">
    <property type="entry name" value="EAL_dom"/>
</dbReference>
<evidence type="ECO:0000313" key="5">
    <source>
        <dbReference type="EMBL" id="RFO96797.1"/>
    </source>
</evidence>
<protein>
    <submittedName>
        <fullName evidence="5">Diguanylate cyclase</fullName>
    </submittedName>
</protein>
<dbReference type="InterPro" id="IPR000160">
    <property type="entry name" value="GGDEF_dom"/>
</dbReference>
<dbReference type="FunFam" id="3.30.70.270:FF:000001">
    <property type="entry name" value="Diguanylate cyclase domain protein"/>
    <property type="match status" value="1"/>
</dbReference>
<evidence type="ECO:0000259" key="1">
    <source>
        <dbReference type="PROSITE" id="PS50112"/>
    </source>
</evidence>
<dbReference type="InterPro" id="IPR035919">
    <property type="entry name" value="EAL_sf"/>
</dbReference>
<proteinExistence type="predicted"/>
<dbReference type="InterPro" id="IPR000014">
    <property type="entry name" value="PAS"/>
</dbReference>
<dbReference type="NCBIfam" id="TIGR00229">
    <property type="entry name" value="sensory_box"/>
    <property type="match status" value="2"/>
</dbReference>
<dbReference type="PROSITE" id="PS50887">
    <property type="entry name" value="GGDEF"/>
    <property type="match status" value="1"/>
</dbReference>
<gene>
    <name evidence="5" type="ORF">DIC66_11695</name>
</gene>
<dbReference type="SMART" id="SM00086">
    <property type="entry name" value="PAC"/>
    <property type="match status" value="2"/>
</dbReference>
<dbReference type="CDD" id="cd01949">
    <property type="entry name" value="GGDEF"/>
    <property type="match status" value="1"/>
</dbReference>
<dbReference type="Pfam" id="PF08448">
    <property type="entry name" value="PAS_4"/>
    <property type="match status" value="1"/>
</dbReference>
<dbReference type="InterPro" id="IPR035965">
    <property type="entry name" value="PAS-like_dom_sf"/>
</dbReference>
<dbReference type="InterPro" id="IPR043128">
    <property type="entry name" value="Rev_trsase/Diguanyl_cyclase"/>
</dbReference>
<sequence length="703" mass="78125">MQAQAALSHANNKLQATLGALPDLMFEVSLDGRIHQYQSHRSDLLAAPPELFLGKCFADILPPQASAVCQQAMDEAGRKGFSAGLRYALDLPQGECWFDLSVAPLASSVGGAPHFIFIARDITERKRAEKQLELAGLVFQHAREGIMVSDPDGVLVDVNEAFCRITGYSRSEVLGKNARLLSSGRQGKEFYRLMWTSLLQAGYWSGEVWNRRKDGEEYAELLTISTVRNDQGQVVQHVALFSDITPLKRYQLELESIAHFDALTGLPNRLLLSDRLQQAMAQAARRGQKVMVAYLDLDGFKSVNDQYGHAVGDRLLVALGHRLQDHLRDGDTLARLGGDEFVAILVDLEESETVLPLIAGLIAATAEPFHIDGLTLRISASVGVTSYPQSAELDADQLLRQADQAMYQAKLAGKNRYHVFDTQRDSDMRGHFESLERMRQALCRKEFVLHYQPKVNMRSGQLIGVEALIRWQHPERGLMPPLSFLPAIEEHQLSIDVGEWVMDAALAQQGRWRSVGLHIPVSVNVGALQLQQPDFVQRLQALLQRYPDLRPGDLQFEILETSALQEMQQVTAVIGACKALGVDFALDDFGTGYSSLTYLRQLPVHILKIDQSFVRDMLQNTEDQAILRGVLGLARSFGREVIAEGVETQAHGALLLQMGCEAAQGYGIARPMIGDAIPDWLQRWNSHPQWLESVPQTLQESLA</sequence>
<feature type="domain" description="PAC" evidence="2">
    <location>
        <begin position="204"/>
        <end position="256"/>
    </location>
</feature>
<keyword evidence="6" id="KW-1185">Reference proteome</keyword>
<dbReference type="GO" id="GO:0003824">
    <property type="term" value="F:catalytic activity"/>
    <property type="evidence" value="ECO:0007669"/>
    <property type="project" value="UniProtKB-ARBA"/>
</dbReference>
<feature type="domain" description="PAS" evidence="1">
    <location>
        <begin position="138"/>
        <end position="177"/>
    </location>
</feature>
<dbReference type="Pfam" id="PF00990">
    <property type="entry name" value="GGDEF"/>
    <property type="match status" value="1"/>
</dbReference>
<dbReference type="SUPFAM" id="SSF55073">
    <property type="entry name" value="Nucleotide cyclase"/>
    <property type="match status" value="1"/>
</dbReference>
<dbReference type="Proteomes" id="UP000260665">
    <property type="component" value="Unassembled WGS sequence"/>
</dbReference>
<evidence type="ECO:0000259" key="3">
    <source>
        <dbReference type="PROSITE" id="PS50883"/>
    </source>
</evidence>
<name>A0A3E1RBR2_9BURK</name>
<dbReference type="InterPro" id="IPR013656">
    <property type="entry name" value="PAS_4"/>
</dbReference>
<dbReference type="SMART" id="SM00267">
    <property type="entry name" value="GGDEF"/>
    <property type="match status" value="1"/>
</dbReference>
<dbReference type="Gene3D" id="3.30.450.20">
    <property type="entry name" value="PAS domain"/>
    <property type="match status" value="2"/>
</dbReference>
<reference evidence="5 6" key="1">
    <citation type="submission" date="2018-05" db="EMBL/GenBank/DDBJ databases">
        <title>Rhodoferax soyangensis sp.nov., isolated from an oligotrophic freshwater lake.</title>
        <authorList>
            <person name="Park M."/>
        </authorList>
    </citation>
    <scope>NUCLEOTIDE SEQUENCE [LARGE SCALE GENOMIC DNA]</scope>
    <source>
        <strain evidence="5 6">IMCC26218</strain>
    </source>
</reference>
<dbReference type="SMART" id="SM00091">
    <property type="entry name" value="PAS"/>
    <property type="match status" value="2"/>
</dbReference>
<dbReference type="CDD" id="cd00130">
    <property type="entry name" value="PAS"/>
    <property type="match status" value="2"/>
</dbReference>
<dbReference type="InterPro" id="IPR001610">
    <property type="entry name" value="PAC"/>
</dbReference>
<dbReference type="SUPFAM" id="SSF55785">
    <property type="entry name" value="PYP-like sensor domain (PAS domain)"/>
    <property type="match status" value="2"/>
</dbReference>
<dbReference type="Pfam" id="PF00563">
    <property type="entry name" value="EAL"/>
    <property type="match status" value="1"/>
</dbReference>
<dbReference type="InterPro" id="IPR029787">
    <property type="entry name" value="Nucleotide_cyclase"/>
</dbReference>
<dbReference type="Gene3D" id="3.30.70.270">
    <property type="match status" value="1"/>
</dbReference>
<feature type="domain" description="GGDEF" evidence="4">
    <location>
        <begin position="288"/>
        <end position="422"/>
    </location>
</feature>
<dbReference type="PANTHER" id="PTHR44757:SF2">
    <property type="entry name" value="BIOFILM ARCHITECTURE MAINTENANCE PROTEIN MBAA"/>
    <property type="match status" value="1"/>
</dbReference>
<dbReference type="PROSITE" id="PS50112">
    <property type="entry name" value="PAS"/>
    <property type="match status" value="1"/>
</dbReference>
<dbReference type="SUPFAM" id="SSF141868">
    <property type="entry name" value="EAL domain-like"/>
    <property type="match status" value="1"/>
</dbReference>
<dbReference type="EMBL" id="QFZK01000006">
    <property type="protein sequence ID" value="RFO96797.1"/>
    <property type="molecule type" value="Genomic_DNA"/>
</dbReference>
<dbReference type="CDD" id="cd01948">
    <property type="entry name" value="EAL"/>
    <property type="match status" value="1"/>
</dbReference>
<comment type="caution">
    <text evidence="5">The sequence shown here is derived from an EMBL/GenBank/DDBJ whole genome shotgun (WGS) entry which is preliminary data.</text>
</comment>
<evidence type="ECO:0000259" key="4">
    <source>
        <dbReference type="PROSITE" id="PS50887"/>
    </source>
</evidence>
<dbReference type="PROSITE" id="PS50113">
    <property type="entry name" value="PAC"/>
    <property type="match status" value="2"/>
</dbReference>
<evidence type="ECO:0000313" key="6">
    <source>
        <dbReference type="Proteomes" id="UP000260665"/>
    </source>
</evidence>
<accession>A0A3E1RBR2</accession>
<evidence type="ECO:0000259" key="2">
    <source>
        <dbReference type="PROSITE" id="PS50113"/>
    </source>
</evidence>